<feature type="signal peptide" evidence="1">
    <location>
        <begin position="1"/>
        <end position="20"/>
    </location>
</feature>
<dbReference type="Proteomes" id="UP000799771">
    <property type="component" value="Unassembled WGS sequence"/>
</dbReference>
<gene>
    <name evidence="2" type="ORF">P153DRAFT_361702</name>
</gene>
<dbReference type="OrthoDB" id="3787314at2759"/>
<dbReference type="EMBL" id="ML977521">
    <property type="protein sequence ID" value="KAF2124092.1"/>
    <property type="molecule type" value="Genomic_DNA"/>
</dbReference>
<feature type="chain" id="PRO_5025533710" evidence="1">
    <location>
        <begin position="21"/>
        <end position="130"/>
    </location>
</feature>
<sequence>MHSFQQIIVALFALLVCASAQSAGSYETTVYMTSTIYHLNVVTASGASPTGSVANQTSTIHATSVATSVAPYAVPSYSPPAYSAGHNGTVVSPSGTLSNPSPAQFTGAASALNANALVAALVAGVGYLAL</sequence>
<evidence type="ECO:0000256" key="1">
    <source>
        <dbReference type="SAM" id="SignalP"/>
    </source>
</evidence>
<organism evidence="2 3">
    <name type="scientific">Dothidotthia symphoricarpi CBS 119687</name>
    <dbReference type="NCBI Taxonomy" id="1392245"/>
    <lineage>
        <taxon>Eukaryota</taxon>
        <taxon>Fungi</taxon>
        <taxon>Dikarya</taxon>
        <taxon>Ascomycota</taxon>
        <taxon>Pezizomycotina</taxon>
        <taxon>Dothideomycetes</taxon>
        <taxon>Pleosporomycetidae</taxon>
        <taxon>Pleosporales</taxon>
        <taxon>Dothidotthiaceae</taxon>
        <taxon>Dothidotthia</taxon>
    </lineage>
</organism>
<dbReference type="GeneID" id="54407437"/>
<reference evidence="2" key="1">
    <citation type="journal article" date="2020" name="Stud. Mycol.">
        <title>101 Dothideomycetes genomes: a test case for predicting lifestyles and emergence of pathogens.</title>
        <authorList>
            <person name="Haridas S."/>
            <person name="Albert R."/>
            <person name="Binder M."/>
            <person name="Bloem J."/>
            <person name="Labutti K."/>
            <person name="Salamov A."/>
            <person name="Andreopoulos B."/>
            <person name="Baker S."/>
            <person name="Barry K."/>
            <person name="Bills G."/>
            <person name="Bluhm B."/>
            <person name="Cannon C."/>
            <person name="Castanera R."/>
            <person name="Culley D."/>
            <person name="Daum C."/>
            <person name="Ezra D."/>
            <person name="Gonzalez J."/>
            <person name="Henrissat B."/>
            <person name="Kuo A."/>
            <person name="Liang C."/>
            <person name="Lipzen A."/>
            <person name="Lutzoni F."/>
            <person name="Magnuson J."/>
            <person name="Mondo S."/>
            <person name="Nolan M."/>
            <person name="Ohm R."/>
            <person name="Pangilinan J."/>
            <person name="Park H.-J."/>
            <person name="Ramirez L."/>
            <person name="Alfaro M."/>
            <person name="Sun H."/>
            <person name="Tritt A."/>
            <person name="Yoshinaga Y."/>
            <person name="Zwiers L.-H."/>
            <person name="Turgeon B."/>
            <person name="Goodwin S."/>
            <person name="Spatafora J."/>
            <person name="Crous P."/>
            <person name="Grigoriev I."/>
        </authorList>
    </citation>
    <scope>NUCLEOTIDE SEQUENCE</scope>
    <source>
        <strain evidence="2">CBS 119687</strain>
    </source>
</reference>
<evidence type="ECO:0000313" key="3">
    <source>
        <dbReference type="Proteomes" id="UP000799771"/>
    </source>
</evidence>
<accession>A0A6A5ZWG8</accession>
<keyword evidence="3" id="KW-1185">Reference proteome</keyword>
<keyword evidence="1" id="KW-0732">Signal</keyword>
<dbReference type="AlphaFoldDB" id="A0A6A5ZWG8"/>
<proteinExistence type="predicted"/>
<protein>
    <submittedName>
        <fullName evidence="2">Uncharacterized protein</fullName>
    </submittedName>
</protein>
<name>A0A6A5ZWG8_9PLEO</name>
<dbReference type="RefSeq" id="XP_033518485.1">
    <property type="nucleotide sequence ID" value="XM_033667005.1"/>
</dbReference>
<evidence type="ECO:0000313" key="2">
    <source>
        <dbReference type="EMBL" id="KAF2124092.1"/>
    </source>
</evidence>